<evidence type="ECO:0000256" key="1">
    <source>
        <dbReference type="SAM" id="SignalP"/>
    </source>
</evidence>
<organism evidence="2 3">
    <name type="scientific">Ewingella americana</name>
    <dbReference type="NCBI Taxonomy" id="41202"/>
    <lineage>
        <taxon>Bacteria</taxon>
        <taxon>Pseudomonadati</taxon>
        <taxon>Pseudomonadota</taxon>
        <taxon>Gammaproteobacteria</taxon>
        <taxon>Enterobacterales</taxon>
        <taxon>Yersiniaceae</taxon>
        <taxon>Ewingella</taxon>
    </lineage>
</organism>
<evidence type="ECO:0000313" key="2">
    <source>
        <dbReference type="EMBL" id="STQ44440.1"/>
    </source>
</evidence>
<protein>
    <submittedName>
        <fullName evidence="2">Uncharacterized protein</fullName>
    </submittedName>
</protein>
<gene>
    <name evidence="2" type="ORF">NCTC12157_02160</name>
</gene>
<proteinExistence type="predicted"/>
<feature type="chain" id="PRO_5016895032" evidence="1">
    <location>
        <begin position="21"/>
        <end position="73"/>
    </location>
</feature>
<name>A0A377NBJ0_9GAMM</name>
<reference evidence="2 3" key="1">
    <citation type="submission" date="2018-06" db="EMBL/GenBank/DDBJ databases">
        <authorList>
            <consortium name="Pathogen Informatics"/>
            <person name="Doyle S."/>
        </authorList>
    </citation>
    <scope>NUCLEOTIDE SEQUENCE [LARGE SCALE GENOMIC DNA]</scope>
    <source>
        <strain evidence="2 3">NCTC12157</strain>
    </source>
</reference>
<dbReference type="EMBL" id="UGGO01000001">
    <property type="protein sequence ID" value="STQ44440.1"/>
    <property type="molecule type" value="Genomic_DNA"/>
</dbReference>
<evidence type="ECO:0000313" key="3">
    <source>
        <dbReference type="Proteomes" id="UP000254304"/>
    </source>
</evidence>
<feature type="signal peptide" evidence="1">
    <location>
        <begin position="1"/>
        <end position="20"/>
    </location>
</feature>
<accession>A0A377NBJ0</accession>
<dbReference type="Proteomes" id="UP000254304">
    <property type="component" value="Unassembled WGS sequence"/>
</dbReference>
<sequence length="73" mass="8187">MKTLIKSSLLLLLISNGALASEYQLNNDNLAFSFDDTHSAVVLKDKLSAHQLAPIELFFLTLPDEKGYSRCRF</sequence>
<keyword evidence="1" id="KW-0732">Signal</keyword>
<dbReference type="AlphaFoldDB" id="A0A377NBJ0"/>